<evidence type="ECO:0000256" key="4">
    <source>
        <dbReference type="ARBA" id="ARBA00023125"/>
    </source>
</evidence>
<dbReference type="Gene3D" id="4.10.430.10">
    <property type="entry name" value="Histone-like protein H-NS, C-terminal domain"/>
    <property type="match status" value="1"/>
</dbReference>
<reference evidence="7" key="1">
    <citation type="submission" date="2022-01" db="EMBL/GenBank/DDBJ databases">
        <title>Genome sequnece data of strain Bradyrhizobium sp. nov.</title>
        <authorList>
            <person name="Zhang J."/>
        </authorList>
    </citation>
    <scope>NUCLEOTIDE SEQUENCE</scope>
    <source>
        <strain evidence="7">WYCCWR 13023</strain>
    </source>
</reference>
<evidence type="ECO:0000313" key="8">
    <source>
        <dbReference type="Proteomes" id="UP001139054"/>
    </source>
</evidence>
<dbReference type="SMART" id="SM00528">
    <property type="entry name" value="HNS"/>
    <property type="match status" value="1"/>
</dbReference>
<dbReference type="Proteomes" id="UP001139054">
    <property type="component" value="Unassembled WGS sequence"/>
</dbReference>
<organism evidence="7 8">
    <name type="scientific">Bradyrhizobium zhengyangense</name>
    <dbReference type="NCBI Taxonomy" id="2911009"/>
    <lineage>
        <taxon>Bacteria</taxon>
        <taxon>Pseudomonadati</taxon>
        <taxon>Pseudomonadota</taxon>
        <taxon>Alphaproteobacteria</taxon>
        <taxon>Hyphomicrobiales</taxon>
        <taxon>Nitrobacteraceae</taxon>
        <taxon>Bradyrhizobium</taxon>
    </lineage>
</organism>
<dbReference type="GO" id="GO:0003681">
    <property type="term" value="F:bent DNA binding"/>
    <property type="evidence" value="ECO:0007669"/>
    <property type="project" value="TreeGrafter"/>
</dbReference>
<dbReference type="GO" id="GO:0009295">
    <property type="term" value="C:nucleoid"/>
    <property type="evidence" value="ECO:0007669"/>
    <property type="project" value="UniProtKB-SubCell"/>
</dbReference>
<evidence type="ECO:0000256" key="1">
    <source>
        <dbReference type="ARBA" id="ARBA00004453"/>
    </source>
</evidence>
<dbReference type="PANTHER" id="PTHR38097:SF2">
    <property type="entry name" value="DNA-BINDING PROTEIN STPA"/>
    <property type="match status" value="1"/>
</dbReference>
<comment type="subcellular location">
    <subcellularLocation>
        <location evidence="1">Cytoplasm</location>
        <location evidence="1">Nucleoid</location>
    </subcellularLocation>
</comment>
<dbReference type="GO" id="GO:0000976">
    <property type="term" value="F:transcription cis-regulatory region binding"/>
    <property type="evidence" value="ECO:0007669"/>
    <property type="project" value="TreeGrafter"/>
</dbReference>
<dbReference type="InterPro" id="IPR027444">
    <property type="entry name" value="H-NS_C_dom"/>
</dbReference>
<dbReference type="SUPFAM" id="SSF81273">
    <property type="entry name" value="H-NS histone-like proteins"/>
    <property type="match status" value="1"/>
</dbReference>
<name>A0A9X1UCG3_9BRAD</name>
<evidence type="ECO:0000313" key="7">
    <source>
        <dbReference type="EMBL" id="MCG2632356.1"/>
    </source>
</evidence>
<protein>
    <submittedName>
        <fullName evidence="7">H-NS histone family protein</fullName>
    </submittedName>
</protein>
<proteinExistence type="inferred from homology"/>
<evidence type="ECO:0000256" key="5">
    <source>
        <dbReference type="SAM" id="MobiDB-lite"/>
    </source>
</evidence>
<dbReference type="AlphaFoldDB" id="A0A9X1UCG3"/>
<dbReference type="GO" id="GO:0032993">
    <property type="term" value="C:protein-DNA complex"/>
    <property type="evidence" value="ECO:0007669"/>
    <property type="project" value="TreeGrafter"/>
</dbReference>
<evidence type="ECO:0000259" key="6">
    <source>
        <dbReference type="SMART" id="SM00528"/>
    </source>
</evidence>
<dbReference type="InterPro" id="IPR037150">
    <property type="entry name" value="H-NS_C_dom_sf"/>
</dbReference>
<dbReference type="GO" id="GO:0001217">
    <property type="term" value="F:DNA-binding transcription repressor activity"/>
    <property type="evidence" value="ECO:0007669"/>
    <property type="project" value="TreeGrafter"/>
</dbReference>
<accession>A0A9X1UCG3</accession>
<keyword evidence="3" id="KW-0963">Cytoplasm</keyword>
<dbReference type="Pfam" id="PF00816">
    <property type="entry name" value="Histone_HNS"/>
    <property type="match status" value="1"/>
</dbReference>
<comment type="similarity">
    <text evidence="2">Belongs to the histone-like protein H-NS family.</text>
</comment>
<comment type="caution">
    <text evidence="7">The sequence shown here is derived from an EMBL/GenBank/DDBJ whole genome shotgun (WGS) entry which is preliminary data.</text>
</comment>
<evidence type="ECO:0000256" key="3">
    <source>
        <dbReference type="ARBA" id="ARBA00022490"/>
    </source>
</evidence>
<dbReference type="PANTHER" id="PTHR38097">
    <property type="match status" value="1"/>
</dbReference>
<evidence type="ECO:0000256" key="2">
    <source>
        <dbReference type="ARBA" id="ARBA00010610"/>
    </source>
</evidence>
<dbReference type="GO" id="GO:0003680">
    <property type="term" value="F:minor groove of adenine-thymine-rich DNA binding"/>
    <property type="evidence" value="ECO:0007669"/>
    <property type="project" value="TreeGrafter"/>
</dbReference>
<sequence>MQHRDLKAMSLDELWTLHEQVLGELGRKVAEEKTKLEDRLRLLKSVSSAATSRSHRRPYPKVQPKYRNPKNPAETWAGRGKQPRWLKAQLRSGRRLADFLIDGPTGS</sequence>
<keyword evidence="4" id="KW-0238">DNA-binding</keyword>
<gene>
    <name evidence="7" type="ORF">L6654_37720</name>
</gene>
<feature type="region of interest" description="Disordered" evidence="5">
    <location>
        <begin position="45"/>
        <end position="82"/>
    </location>
</feature>
<dbReference type="EMBL" id="JAKLTY010000040">
    <property type="protein sequence ID" value="MCG2632356.1"/>
    <property type="molecule type" value="Genomic_DNA"/>
</dbReference>
<feature type="domain" description="DNA-binding protein H-NS-like C-terminal" evidence="6">
    <location>
        <begin position="53"/>
        <end position="101"/>
    </location>
</feature>
<dbReference type="GO" id="GO:0005829">
    <property type="term" value="C:cytosol"/>
    <property type="evidence" value="ECO:0007669"/>
    <property type="project" value="TreeGrafter"/>
</dbReference>